<dbReference type="SUPFAM" id="SSF53597">
    <property type="entry name" value="Dihydrofolate reductase-like"/>
    <property type="match status" value="1"/>
</dbReference>
<dbReference type="RefSeq" id="WP_090364063.1">
    <property type="nucleotide sequence ID" value="NZ_FNEM01000004.1"/>
</dbReference>
<evidence type="ECO:0000313" key="2">
    <source>
        <dbReference type="EMBL" id="SDJ01176.1"/>
    </source>
</evidence>
<dbReference type="InterPro" id="IPR002734">
    <property type="entry name" value="RibDG_C"/>
</dbReference>
<protein>
    <submittedName>
        <fullName evidence="2">Dihydrofolate reductase</fullName>
    </submittedName>
</protein>
<proteinExistence type="predicted"/>
<dbReference type="InterPro" id="IPR050765">
    <property type="entry name" value="Riboflavin_Biosynth_HTPR"/>
</dbReference>
<dbReference type="AlphaFoldDB" id="A0A1G8Q9E0"/>
<dbReference type="GO" id="GO:0008703">
    <property type="term" value="F:5-amino-6-(5-phosphoribosylamino)uracil reductase activity"/>
    <property type="evidence" value="ECO:0007669"/>
    <property type="project" value="InterPro"/>
</dbReference>
<dbReference type="PANTHER" id="PTHR38011">
    <property type="entry name" value="DIHYDROFOLATE REDUCTASE FAMILY PROTEIN (AFU_ORTHOLOGUE AFUA_8G06820)"/>
    <property type="match status" value="1"/>
</dbReference>
<reference evidence="3" key="1">
    <citation type="submission" date="2016-10" db="EMBL/GenBank/DDBJ databases">
        <authorList>
            <person name="Varghese N."/>
            <person name="Submissions S."/>
        </authorList>
    </citation>
    <scope>NUCLEOTIDE SEQUENCE [LARGE SCALE GENOMIC DNA]</scope>
    <source>
        <strain evidence="3">DSM 23317</strain>
    </source>
</reference>
<keyword evidence="3" id="KW-1185">Reference proteome</keyword>
<name>A0A1G8Q9E0_9GAMM</name>
<dbReference type="PANTHER" id="PTHR38011:SF11">
    <property type="entry name" value="2,5-DIAMINO-6-RIBOSYLAMINO-4(3H)-PYRIMIDINONE 5'-PHOSPHATE REDUCTASE"/>
    <property type="match status" value="1"/>
</dbReference>
<dbReference type="Gene3D" id="3.40.430.10">
    <property type="entry name" value="Dihydrofolate Reductase, subunit A"/>
    <property type="match status" value="1"/>
</dbReference>
<feature type="domain" description="Bacterial bifunctional deaminase-reductase C-terminal" evidence="1">
    <location>
        <begin position="6"/>
        <end position="164"/>
    </location>
</feature>
<dbReference type="Pfam" id="PF01872">
    <property type="entry name" value="RibD_C"/>
    <property type="match status" value="1"/>
</dbReference>
<dbReference type="InterPro" id="IPR024072">
    <property type="entry name" value="DHFR-like_dom_sf"/>
</dbReference>
<evidence type="ECO:0000259" key="1">
    <source>
        <dbReference type="Pfam" id="PF01872"/>
    </source>
</evidence>
<dbReference type="GO" id="GO:0009231">
    <property type="term" value="P:riboflavin biosynthetic process"/>
    <property type="evidence" value="ECO:0007669"/>
    <property type="project" value="InterPro"/>
</dbReference>
<sequence>MNTVYLGISLDGYIADRQGGLEWLHSTPNPNHSDLGFADFMARVDALVMGRNTFETVLGFDSPWPYSKPVFVASRTLTSVPAHLTDKVRLIQGSPAQICSDLKMLGYHNLYIDGGVTVQRFLQAGLIDELILTQIPVLLGGGVPLFRELEAPQEFDLIGSEVLLNALVKSHYQRKLAPNDTASQ</sequence>
<dbReference type="EMBL" id="FNEM01000004">
    <property type="protein sequence ID" value="SDJ01176.1"/>
    <property type="molecule type" value="Genomic_DNA"/>
</dbReference>
<dbReference type="Proteomes" id="UP000199527">
    <property type="component" value="Unassembled WGS sequence"/>
</dbReference>
<gene>
    <name evidence="2" type="ORF">SAMN04488540_104222</name>
</gene>
<accession>A0A1G8Q9E0</accession>
<dbReference type="OrthoDB" id="9782335at2"/>
<organism evidence="2 3">
    <name type="scientific">Ferrimonas sediminum</name>
    <dbReference type="NCBI Taxonomy" id="718193"/>
    <lineage>
        <taxon>Bacteria</taxon>
        <taxon>Pseudomonadati</taxon>
        <taxon>Pseudomonadota</taxon>
        <taxon>Gammaproteobacteria</taxon>
        <taxon>Alteromonadales</taxon>
        <taxon>Ferrimonadaceae</taxon>
        <taxon>Ferrimonas</taxon>
    </lineage>
</organism>
<evidence type="ECO:0000313" key="3">
    <source>
        <dbReference type="Proteomes" id="UP000199527"/>
    </source>
</evidence>